<protein>
    <submittedName>
        <fullName evidence="2">Uncharacterized protein</fullName>
    </submittedName>
</protein>
<keyword evidence="1" id="KW-0472">Membrane</keyword>
<keyword evidence="1" id="KW-1133">Transmembrane helix</keyword>
<comment type="caution">
    <text evidence="2">The sequence shown here is derived from an EMBL/GenBank/DDBJ whole genome shotgun (WGS) entry which is preliminary data.</text>
</comment>
<feature type="transmembrane region" description="Helical" evidence="1">
    <location>
        <begin position="143"/>
        <end position="163"/>
    </location>
</feature>
<keyword evidence="1" id="KW-0812">Transmembrane</keyword>
<feature type="transmembrane region" description="Helical" evidence="1">
    <location>
        <begin position="52"/>
        <end position="79"/>
    </location>
</feature>
<dbReference type="EMBL" id="BDQK01000001">
    <property type="protein sequence ID" value="GBF79162.1"/>
    <property type="molecule type" value="Genomic_DNA"/>
</dbReference>
<reference evidence="3" key="1">
    <citation type="submission" date="2017-05" db="EMBL/GenBank/DDBJ databases">
        <title>Physiological properties and genetic analysis related to exopolysaccharide production of fresh-water unicellular cyanobacterium Aphanothece sacrum, Suizenji Nori, that has been cultured as a food source in Japan.</title>
        <authorList>
            <person name="Kanesaki Y."/>
            <person name="Yoshikawa S."/>
            <person name="Ohki K."/>
        </authorList>
    </citation>
    <scope>NUCLEOTIDE SEQUENCE [LARGE SCALE GENOMIC DNA]</scope>
    <source>
        <strain evidence="3">FPU1</strain>
    </source>
</reference>
<proteinExistence type="predicted"/>
<organism evidence="2 3">
    <name type="scientific">Aphanothece sacrum FPU1</name>
    <dbReference type="NCBI Taxonomy" id="1920663"/>
    <lineage>
        <taxon>Bacteria</taxon>
        <taxon>Bacillati</taxon>
        <taxon>Cyanobacteriota</taxon>
        <taxon>Cyanophyceae</taxon>
        <taxon>Oscillatoriophycideae</taxon>
        <taxon>Chroococcales</taxon>
        <taxon>Aphanothecaceae</taxon>
        <taxon>Aphanothece</taxon>
    </lineage>
</organism>
<evidence type="ECO:0000313" key="2">
    <source>
        <dbReference type="EMBL" id="GBF79162.1"/>
    </source>
</evidence>
<dbReference type="OrthoDB" id="583558at2"/>
<dbReference type="Proteomes" id="UP000287247">
    <property type="component" value="Unassembled WGS sequence"/>
</dbReference>
<evidence type="ECO:0000313" key="3">
    <source>
        <dbReference type="Proteomes" id="UP000287247"/>
    </source>
</evidence>
<name>A0A401ID37_APHSA</name>
<feature type="transmembrane region" description="Helical" evidence="1">
    <location>
        <begin position="91"/>
        <end position="108"/>
    </location>
</feature>
<sequence length="168" mass="18670">MTWLLKFPLLSVIIVLVTYGVFGWYVGESIATWSHSLGEQTRTWGWAVEDQAVFLGLHILAAMVIVLITSSLAAPVALMTIVFGSGFKSDNRAIIAVLFWSFAVVVILRWINYFVRFLILFSAAILGKLALQNRGMPQWQVLSILGVICLGGFIVGLLSFDYYGHILE</sequence>
<gene>
    <name evidence="2" type="ORF">AsFPU1_0554</name>
</gene>
<evidence type="ECO:0000256" key="1">
    <source>
        <dbReference type="SAM" id="Phobius"/>
    </source>
</evidence>
<dbReference type="RefSeq" id="WP_124977353.1">
    <property type="nucleotide sequence ID" value="NZ_BDQK01000001.1"/>
</dbReference>
<feature type="transmembrane region" description="Helical" evidence="1">
    <location>
        <begin position="7"/>
        <end position="27"/>
    </location>
</feature>
<dbReference type="AlphaFoldDB" id="A0A401ID37"/>
<keyword evidence="3" id="KW-1185">Reference proteome</keyword>
<accession>A0A401ID37</accession>